<dbReference type="KEGG" id="cfem:HCR03_08295"/>
<dbReference type="AlphaFoldDB" id="A0A7G8TF04"/>
<dbReference type="RefSeq" id="WP_187037574.1">
    <property type="nucleotide sequence ID" value="NZ_CP060286.1"/>
</dbReference>
<evidence type="ECO:0000313" key="2">
    <source>
        <dbReference type="Proteomes" id="UP000515909"/>
    </source>
</evidence>
<dbReference type="EMBL" id="CP060286">
    <property type="protein sequence ID" value="QNK42195.1"/>
    <property type="molecule type" value="Genomic_DNA"/>
</dbReference>
<organism evidence="1 2">
    <name type="scientific">Caproicibacter fermentans</name>
    <dbReference type="NCBI Taxonomy" id="2576756"/>
    <lineage>
        <taxon>Bacteria</taxon>
        <taxon>Bacillati</taxon>
        <taxon>Bacillota</taxon>
        <taxon>Clostridia</taxon>
        <taxon>Eubacteriales</taxon>
        <taxon>Acutalibacteraceae</taxon>
        <taxon>Caproicibacter</taxon>
    </lineage>
</organism>
<dbReference type="Proteomes" id="UP000515909">
    <property type="component" value="Chromosome"/>
</dbReference>
<evidence type="ECO:0000313" key="1">
    <source>
        <dbReference type="EMBL" id="QNK42195.1"/>
    </source>
</evidence>
<accession>A0A7G8TF04</accession>
<dbReference type="InterPro" id="IPR026989">
    <property type="entry name" value="TnpV"/>
</dbReference>
<gene>
    <name evidence="1" type="ORF">HCR03_08295</name>
</gene>
<proteinExistence type="predicted"/>
<protein>
    <submittedName>
        <fullName evidence="1">TnpV protein</fullName>
    </submittedName>
</protein>
<name>A0A7G8TF04_9FIRM</name>
<sequence>MRTDPLMNLTYQKGKDGLLYPELQISEDEKTDRTPVGKFGRLWKEYMTENHPHRLSELVAQSKINETISKVDGEAESRKERLIQELLKAQPMPDTEDPLERAGHMNMITATAEEIVLNELVLKVR</sequence>
<reference evidence="1 2" key="1">
    <citation type="submission" date="2020-08" db="EMBL/GenBank/DDBJ databases">
        <title>The isolate Caproiciproducens sp. 7D4C2 produces n-caproate at mildly acidic conditions from hexoses: genome and rBOX comparison with related strains and chain-elongating bacteria.</title>
        <authorList>
            <person name="Esquivel-Elizondo S."/>
            <person name="Bagci C."/>
            <person name="Temovska M."/>
            <person name="Jeon B.S."/>
            <person name="Bessarab I."/>
            <person name="Williams R.B.H."/>
            <person name="Huson D.H."/>
            <person name="Angenent L.T."/>
        </authorList>
    </citation>
    <scope>NUCLEOTIDE SEQUENCE [LARGE SCALE GENOMIC DNA]</scope>
    <source>
        <strain evidence="1 2">7D4C2</strain>
    </source>
</reference>
<dbReference type="Pfam" id="PF14198">
    <property type="entry name" value="TnpV"/>
    <property type="match status" value="1"/>
</dbReference>